<organism evidence="2 3">
    <name type="scientific">Streptomyces lannensis</name>
    <dbReference type="NCBI Taxonomy" id="766498"/>
    <lineage>
        <taxon>Bacteria</taxon>
        <taxon>Bacillati</taxon>
        <taxon>Actinomycetota</taxon>
        <taxon>Actinomycetes</taxon>
        <taxon>Kitasatosporales</taxon>
        <taxon>Streptomycetaceae</taxon>
        <taxon>Streptomyces</taxon>
    </lineage>
</organism>
<evidence type="ECO:0000313" key="2">
    <source>
        <dbReference type="EMBL" id="GAA3896113.1"/>
    </source>
</evidence>
<dbReference type="RefSeq" id="WP_331270347.1">
    <property type="nucleotide sequence ID" value="NZ_BAAAZA010000035.1"/>
</dbReference>
<keyword evidence="1" id="KW-0472">Membrane</keyword>
<feature type="transmembrane region" description="Helical" evidence="1">
    <location>
        <begin position="6"/>
        <end position="23"/>
    </location>
</feature>
<keyword evidence="1" id="KW-0812">Transmembrane</keyword>
<dbReference type="Proteomes" id="UP001501563">
    <property type="component" value="Unassembled WGS sequence"/>
</dbReference>
<keyword evidence="3" id="KW-1185">Reference proteome</keyword>
<evidence type="ECO:0000313" key="3">
    <source>
        <dbReference type="Proteomes" id="UP001501563"/>
    </source>
</evidence>
<name>A0ABP7L905_9ACTN</name>
<protein>
    <recommendedName>
        <fullName evidence="4">Secreted protein</fullName>
    </recommendedName>
</protein>
<dbReference type="EMBL" id="BAAAZA010000035">
    <property type="protein sequence ID" value="GAA3896113.1"/>
    <property type="molecule type" value="Genomic_DNA"/>
</dbReference>
<evidence type="ECO:0008006" key="4">
    <source>
        <dbReference type="Google" id="ProtNLM"/>
    </source>
</evidence>
<accession>A0ABP7L905</accession>
<evidence type="ECO:0000256" key="1">
    <source>
        <dbReference type="SAM" id="Phobius"/>
    </source>
</evidence>
<proteinExistence type="predicted"/>
<reference evidence="3" key="1">
    <citation type="journal article" date="2019" name="Int. J. Syst. Evol. Microbiol.">
        <title>The Global Catalogue of Microorganisms (GCM) 10K type strain sequencing project: providing services to taxonomists for standard genome sequencing and annotation.</title>
        <authorList>
            <consortium name="The Broad Institute Genomics Platform"/>
            <consortium name="The Broad Institute Genome Sequencing Center for Infectious Disease"/>
            <person name="Wu L."/>
            <person name="Ma J."/>
        </authorList>
    </citation>
    <scope>NUCLEOTIDE SEQUENCE [LARGE SCALE GENOMIC DNA]</scope>
    <source>
        <strain evidence="3">JCM 16578</strain>
    </source>
</reference>
<keyword evidence="1" id="KW-1133">Transmembrane helix</keyword>
<gene>
    <name evidence="2" type="ORF">GCM10022207_75460</name>
</gene>
<comment type="caution">
    <text evidence="2">The sequence shown here is derived from an EMBL/GenBank/DDBJ whole genome shotgun (WGS) entry which is preliminary data.</text>
</comment>
<sequence length="71" mass="7825">MIELGVLLGLMVVLAVTLIVKLVRRGSGTTRNADGLLIEQTRRVQAYNDRVSYNANTMHGSSPTMSDNYRS</sequence>